<evidence type="ECO:0000313" key="4">
    <source>
        <dbReference type="Proteomes" id="UP001470230"/>
    </source>
</evidence>
<protein>
    <recommendedName>
        <fullName evidence="2">RIIa domain-containing protein</fullName>
    </recommendedName>
</protein>
<dbReference type="InterPro" id="IPR003117">
    <property type="entry name" value="cAMP_dep_PK_reg_su_I/II_a/b"/>
</dbReference>
<dbReference type="SUPFAM" id="SSF47391">
    <property type="entry name" value="Dimerization-anchoring domain of cAMP-dependent PK regulatory subunit"/>
    <property type="match status" value="1"/>
</dbReference>
<dbReference type="EMBL" id="JAPFFF010000007">
    <property type="protein sequence ID" value="KAK8885596.1"/>
    <property type="molecule type" value="Genomic_DNA"/>
</dbReference>
<keyword evidence="4" id="KW-1185">Reference proteome</keyword>
<name>A0ABR2K3A3_9EUKA</name>
<evidence type="ECO:0000256" key="1">
    <source>
        <dbReference type="SAM" id="MobiDB-lite"/>
    </source>
</evidence>
<feature type="compositionally biased region" description="Low complexity" evidence="1">
    <location>
        <begin position="58"/>
        <end position="86"/>
    </location>
</feature>
<organism evidence="3 4">
    <name type="scientific">Tritrichomonas musculus</name>
    <dbReference type="NCBI Taxonomy" id="1915356"/>
    <lineage>
        <taxon>Eukaryota</taxon>
        <taxon>Metamonada</taxon>
        <taxon>Parabasalia</taxon>
        <taxon>Tritrichomonadida</taxon>
        <taxon>Tritrichomonadidae</taxon>
        <taxon>Tritrichomonas</taxon>
    </lineage>
</organism>
<dbReference type="Gene3D" id="1.20.890.10">
    <property type="entry name" value="cAMP-dependent protein kinase regulatory subunit, dimerization-anchoring domain"/>
    <property type="match status" value="1"/>
</dbReference>
<gene>
    <name evidence="3" type="ORF">M9Y10_041046</name>
</gene>
<proteinExistence type="predicted"/>
<feature type="region of interest" description="Disordered" evidence="1">
    <location>
        <begin position="52"/>
        <end position="86"/>
    </location>
</feature>
<evidence type="ECO:0000259" key="2">
    <source>
        <dbReference type="SMART" id="SM00394"/>
    </source>
</evidence>
<comment type="caution">
    <text evidence="3">The sequence shown here is derived from an EMBL/GenBank/DDBJ whole genome shotgun (WGS) entry which is preliminary data.</text>
</comment>
<feature type="domain" description="RIIa" evidence="2">
    <location>
        <begin position="14"/>
        <end position="52"/>
    </location>
</feature>
<accession>A0ABR2K3A3</accession>
<sequence length="86" mass="9393">MSYSTYAQPFKIPDGFPELLAELTTEILREQPEDATGIYKFAYEFFLKKQQAGEEPTADQPVADQAADAPPADAPANDDQAPAAEE</sequence>
<dbReference type="SMART" id="SM00394">
    <property type="entry name" value="RIIa"/>
    <property type="match status" value="1"/>
</dbReference>
<dbReference type="Proteomes" id="UP001470230">
    <property type="component" value="Unassembled WGS sequence"/>
</dbReference>
<evidence type="ECO:0000313" key="3">
    <source>
        <dbReference type="EMBL" id="KAK8885596.1"/>
    </source>
</evidence>
<reference evidence="3 4" key="1">
    <citation type="submission" date="2024-04" db="EMBL/GenBank/DDBJ databases">
        <title>Tritrichomonas musculus Genome.</title>
        <authorList>
            <person name="Alves-Ferreira E."/>
            <person name="Grigg M."/>
            <person name="Lorenzi H."/>
            <person name="Galac M."/>
        </authorList>
    </citation>
    <scope>NUCLEOTIDE SEQUENCE [LARGE SCALE GENOMIC DNA]</scope>
    <source>
        <strain evidence="3 4">EAF2021</strain>
    </source>
</reference>
<dbReference type="Pfam" id="PF02197">
    <property type="entry name" value="RIIa"/>
    <property type="match status" value="1"/>
</dbReference>